<feature type="compositionally biased region" description="Low complexity" evidence="1">
    <location>
        <begin position="141"/>
        <end position="152"/>
    </location>
</feature>
<reference evidence="4" key="1">
    <citation type="submission" date="2025-08" db="UniProtKB">
        <authorList>
            <consortium name="RefSeq"/>
        </authorList>
    </citation>
    <scope>IDENTIFICATION</scope>
    <source>
        <tissue evidence="4">Whole sample</tissue>
    </source>
</reference>
<accession>A0A8B8DKB6</accession>
<organism evidence="3 4">
    <name type="scientific">Crassostrea virginica</name>
    <name type="common">Eastern oyster</name>
    <dbReference type="NCBI Taxonomy" id="6565"/>
    <lineage>
        <taxon>Eukaryota</taxon>
        <taxon>Metazoa</taxon>
        <taxon>Spiralia</taxon>
        <taxon>Lophotrochozoa</taxon>
        <taxon>Mollusca</taxon>
        <taxon>Bivalvia</taxon>
        <taxon>Autobranchia</taxon>
        <taxon>Pteriomorphia</taxon>
        <taxon>Ostreida</taxon>
        <taxon>Ostreoidea</taxon>
        <taxon>Ostreidae</taxon>
        <taxon>Crassostrea</taxon>
    </lineage>
</organism>
<evidence type="ECO:0000256" key="2">
    <source>
        <dbReference type="SAM" id="SignalP"/>
    </source>
</evidence>
<keyword evidence="3" id="KW-1185">Reference proteome</keyword>
<feature type="region of interest" description="Disordered" evidence="1">
    <location>
        <begin position="119"/>
        <end position="152"/>
    </location>
</feature>
<dbReference type="AlphaFoldDB" id="A0A8B8DKB6"/>
<evidence type="ECO:0000256" key="1">
    <source>
        <dbReference type="SAM" id="MobiDB-lite"/>
    </source>
</evidence>
<protein>
    <submittedName>
        <fullName evidence="4">Cell wall integrity and stress response component 3-like</fullName>
    </submittedName>
</protein>
<evidence type="ECO:0000313" key="4">
    <source>
        <dbReference type="RefSeq" id="XP_022328238.1"/>
    </source>
</evidence>
<feature type="signal peptide" evidence="2">
    <location>
        <begin position="1"/>
        <end position="20"/>
    </location>
</feature>
<evidence type="ECO:0000313" key="3">
    <source>
        <dbReference type="Proteomes" id="UP000694844"/>
    </source>
</evidence>
<dbReference type="GeneID" id="111127375"/>
<feature type="chain" id="PRO_5034085119" evidence="2">
    <location>
        <begin position="21"/>
        <end position="152"/>
    </location>
</feature>
<keyword evidence="2" id="KW-0732">Signal</keyword>
<sequence>MRGFVCIIFLLSELTGISNSGTTTFELDSGGTDIGITGIVDPDVTSTVHGDYLHSTDKEELVGSTAIALTTTTTSTTTISTQPITADLKTSTTTISTQPMTTDLITSTTTTSTMPIRIDLTTTSTDEESTDEETTTEEVESTPSSRTISTVE</sequence>
<dbReference type="Proteomes" id="UP000694844">
    <property type="component" value="Chromosome 3"/>
</dbReference>
<dbReference type="KEGG" id="cvn:111127375"/>
<dbReference type="RefSeq" id="XP_022328238.1">
    <property type="nucleotide sequence ID" value="XM_022472530.1"/>
</dbReference>
<proteinExistence type="predicted"/>
<feature type="compositionally biased region" description="Acidic residues" evidence="1">
    <location>
        <begin position="125"/>
        <end position="140"/>
    </location>
</feature>
<name>A0A8B8DKB6_CRAVI</name>
<gene>
    <name evidence="4" type="primary">LOC111127375</name>
</gene>